<evidence type="ECO:0000256" key="6">
    <source>
        <dbReference type="SAM" id="MobiDB-lite"/>
    </source>
</evidence>
<keyword evidence="1 5" id="KW-0479">Metal-binding</keyword>
<feature type="region of interest" description="Disordered" evidence="6">
    <location>
        <begin position="373"/>
        <end position="398"/>
    </location>
</feature>
<dbReference type="EMBL" id="LJQU01000565">
    <property type="protein sequence ID" value="KPX84362.1"/>
    <property type="molecule type" value="Genomic_DNA"/>
</dbReference>
<evidence type="ECO:0000256" key="4">
    <source>
        <dbReference type="PIRSR" id="PIRSR001123-1"/>
    </source>
</evidence>
<keyword evidence="2" id="KW-0378">Hydrolase</keyword>
<evidence type="ECO:0000256" key="3">
    <source>
        <dbReference type="PIRNR" id="PIRNR001123"/>
    </source>
</evidence>
<evidence type="ECO:0000256" key="5">
    <source>
        <dbReference type="PIRSR" id="PIRSR001123-2"/>
    </source>
</evidence>
<dbReference type="PANTHER" id="PTHR32481">
    <property type="entry name" value="AMINOPEPTIDASE"/>
    <property type="match status" value="1"/>
</dbReference>
<feature type="binding site" evidence="5">
    <location>
        <position position="227"/>
    </location>
    <ligand>
        <name>Zn(2+)</name>
        <dbReference type="ChEBI" id="CHEBI:29105"/>
        <label>2</label>
    </ligand>
</feature>
<feature type="active site" description="Proton acceptor" evidence="4">
    <location>
        <position position="226"/>
    </location>
</feature>
<comment type="caution">
    <text evidence="7">The sequence shown here is derived from an EMBL/GenBank/DDBJ whole genome shotgun (WGS) entry which is preliminary data.</text>
</comment>
<dbReference type="GO" id="GO:0004177">
    <property type="term" value="F:aminopeptidase activity"/>
    <property type="evidence" value="ECO:0007669"/>
    <property type="project" value="UniProtKB-UniRule"/>
</dbReference>
<dbReference type="CDD" id="cd05657">
    <property type="entry name" value="M42_glucanase_like"/>
    <property type="match status" value="1"/>
</dbReference>
<dbReference type="NCBIfam" id="TIGR03106">
    <property type="entry name" value="trio_M42_hydro"/>
    <property type="match status" value="1"/>
</dbReference>
<dbReference type="PATRIC" id="fig|34065.5.peg.2334"/>
<keyword evidence="7" id="KW-0645">Protease</keyword>
<organism evidence="7 8">
    <name type="scientific">Pseudomonas amygdali pv. mori</name>
    <dbReference type="NCBI Taxonomy" id="34065"/>
    <lineage>
        <taxon>Bacteria</taxon>
        <taxon>Pseudomonadati</taxon>
        <taxon>Pseudomonadota</taxon>
        <taxon>Gammaproteobacteria</taxon>
        <taxon>Pseudomonadales</taxon>
        <taxon>Pseudomonadaceae</taxon>
        <taxon>Pseudomonas</taxon>
        <taxon>Pseudomonas amygdali</taxon>
    </lineage>
</organism>
<keyword evidence="7" id="KW-0031">Aminopeptidase</keyword>
<feature type="binding site" evidence="5">
    <location>
        <position position="327"/>
    </location>
    <ligand>
        <name>Zn(2+)</name>
        <dbReference type="ChEBI" id="CHEBI:29105"/>
        <label>2</label>
    </ligand>
</feature>
<feature type="binding site" evidence="5">
    <location>
        <position position="75"/>
    </location>
    <ligand>
        <name>Zn(2+)</name>
        <dbReference type="ChEBI" id="CHEBI:29105"/>
        <label>1</label>
    </ligand>
</feature>
<proteinExistence type="inferred from homology"/>
<comment type="similarity">
    <text evidence="3">Belongs to the peptidase M42 family.</text>
</comment>
<evidence type="ECO:0000313" key="8">
    <source>
        <dbReference type="Proteomes" id="UP000050420"/>
    </source>
</evidence>
<dbReference type="InterPro" id="IPR051464">
    <property type="entry name" value="Peptidase_M42_aminopept"/>
</dbReference>
<feature type="binding site" evidence="5">
    <location>
        <position position="247"/>
    </location>
    <ligand>
        <name>Zn(2+)</name>
        <dbReference type="ChEBI" id="CHEBI:29105"/>
        <label>1</label>
    </ligand>
</feature>
<dbReference type="PIRSF" id="PIRSF001123">
    <property type="entry name" value="PepA_GA"/>
    <property type="match status" value="1"/>
</dbReference>
<protein>
    <submittedName>
        <fullName evidence="7">Glutamyl aminopeptidase family, clan MH</fullName>
    </submittedName>
</protein>
<name>A0A0P9WL02_PSEA0</name>
<feature type="compositionally biased region" description="Basic and acidic residues" evidence="6">
    <location>
        <begin position="373"/>
        <end position="382"/>
    </location>
</feature>
<comment type="cofactor">
    <cofactor evidence="5">
        <name>a divalent metal cation</name>
        <dbReference type="ChEBI" id="CHEBI:60240"/>
    </cofactor>
    <text evidence="5">Binds 2 divalent metal cations per subunit.</text>
</comment>
<gene>
    <name evidence="7" type="ORF">ALO63_01635</name>
</gene>
<dbReference type="Pfam" id="PF05343">
    <property type="entry name" value="Peptidase_M42"/>
    <property type="match status" value="1"/>
</dbReference>
<dbReference type="SUPFAM" id="SSF101821">
    <property type="entry name" value="Aminopeptidase/glucanase lid domain"/>
    <property type="match status" value="1"/>
</dbReference>
<dbReference type="Proteomes" id="UP000050420">
    <property type="component" value="Unassembled WGS sequence"/>
</dbReference>
<dbReference type="Gene3D" id="3.40.630.10">
    <property type="entry name" value="Zn peptidases"/>
    <property type="match status" value="2"/>
</dbReference>
<evidence type="ECO:0000313" key="7">
    <source>
        <dbReference type="EMBL" id="KPX84362.1"/>
    </source>
</evidence>
<feature type="binding site" evidence="5">
    <location>
        <position position="192"/>
    </location>
    <ligand>
        <name>Zn(2+)</name>
        <dbReference type="ChEBI" id="CHEBI:29105"/>
        <label>2</label>
    </ligand>
</feature>
<accession>A0A0P9WL02</accession>
<dbReference type="RefSeq" id="WP_057424181.1">
    <property type="nucleotide sequence ID" value="NZ_RBRW01000392.1"/>
</dbReference>
<sequence>MTPANIPDPDLKYLQKVLLEMLAIPSPTGFTDTIVRYVAERLEELGIPFELTRRGTIRATLKGKQNSPDRAVSAHLDTIGASVREVKDNGRLALAAVGCWSSRFAEGSRVSVFTDTGVIRGSVLPLMASGHAFNTAVDEMPISWDHVELRLDAYCTTRADCESLGIGIGDFVAFDPLPEFTESGHISARHLDDKAGVAALLAALKSIVDSGAEPLIDCHPLFTITEETGTGAAGVLPWDVSEFVGIDIAPVAPGQHSSEHAVSVAMQDSGGPYDYHLSRHLLRLGVENELPVRRDLFRYYYSDAHSAVTSGHDIRTALLAFGCDATHGYERTHIDSLAALSKLLGAYILSPPVFASDTKPAQSSLERFSHQIEHDAQMESDTRVPPVDSLIGQNREES</sequence>
<dbReference type="InterPro" id="IPR017537">
    <property type="entry name" value="Peptidase_M42_hydrolase"/>
</dbReference>
<dbReference type="GO" id="GO:0046872">
    <property type="term" value="F:metal ion binding"/>
    <property type="evidence" value="ECO:0007669"/>
    <property type="project" value="UniProtKB-UniRule"/>
</dbReference>
<dbReference type="AlphaFoldDB" id="A0A0P9WL02"/>
<feature type="binding site" evidence="5">
    <location>
        <position position="192"/>
    </location>
    <ligand>
        <name>Zn(2+)</name>
        <dbReference type="ChEBI" id="CHEBI:29105"/>
        <label>1</label>
    </ligand>
</feature>
<dbReference type="PANTHER" id="PTHR32481:SF7">
    <property type="entry name" value="AMINOPEPTIDASE YHFE-RELATED"/>
    <property type="match status" value="1"/>
</dbReference>
<reference evidence="7 8" key="1">
    <citation type="submission" date="2015-09" db="EMBL/GenBank/DDBJ databases">
        <title>Genome announcement of multiple Pseudomonas syringae strains.</title>
        <authorList>
            <person name="Thakur S."/>
            <person name="Wang P.W."/>
            <person name="Gong Y."/>
            <person name="Weir B.S."/>
            <person name="Guttman D.S."/>
        </authorList>
    </citation>
    <scope>NUCLEOTIDE SEQUENCE [LARGE SCALE GENOMIC DNA]</scope>
    <source>
        <strain evidence="7 8">ICMP4331</strain>
    </source>
</reference>
<evidence type="ECO:0000256" key="2">
    <source>
        <dbReference type="ARBA" id="ARBA00022801"/>
    </source>
</evidence>
<dbReference type="SUPFAM" id="SSF53187">
    <property type="entry name" value="Zn-dependent exopeptidases"/>
    <property type="match status" value="1"/>
</dbReference>
<dbReference type="InterPro" id="IPR008007">
    <property type="entry name" value="Peptidase_M42"/>
</dbReference>
<evidence type="ECO:0000256" key="1">
    <source>
        <dbReference type="ARBA" id="ARBA00022723"/>
    </source>
</evidence>